<sequence length="93" mass="10215">MTYVSEPYVVRHDATTERLARLADVLITTADDPALFERYPGLALVVTVHDGRTIAVRSRDGTATFLRGEPGMPLRLTAVAVYHAWVAQHGGPR</sequence>
<evidence type="ECO:0000313" key="1">
    <source>
        <dbReference type="EMBL" id="GIF00121.1"/>
    </source>
</evidence>
<reference evidence="1" key="1">
    <citation type="submission" date="2021-01" db="EMBL/GenBank/DDBJ databases">
        <title>Whole genome shotgun sequence of Actinoplanes rishiriensis NBRC 108556.</title>
        <authorList>
            <person name="Komaki H."/>
            <person name="Tamura T."/>
        </authorList>
    </citation>
    <scope>NUCLEOTIDE SEQUENCE</scope>
    <source>
        <strain evidence="1">NBRC 108556</strain>
    </source>
</reference>
<keyword evidence="2" id="KW-1185">Reference proteome</keyword>
<protein>
    <submittedName>
        <fullName evidence="1">Uncharacterized protein</fullName>
    </submittedName>
</protein>
<evidence type="ECO:0000313" key="2">
    <source>
        <dbReference type="Proteomes" id="UP000636960"/>
    </source>
</evidence>
<comment type="caution">
    <text evidence="1">The sequence shown here is derived from an EMBL/GenBank/DDBJ whole genome shotgun (WGS) entry which is preliminary data.</text>
</comment>
<dbReference type="EMBL" id="BOMV01000080">
    <property type="protein sequence ID" value="GIF00121.1"/>
    <property type="molecule type" value="Genomic_DNA"/>
</dbReference>
<dbReference type="AlphaFoldDB" id="A0A919K734"/>
<organism evidence="1 2">
    <name type="scientific">Paractinoplanes rishiriensis</name>
    <dbReference type="NCBI Taxonomy" id="1050105"/>
    <lineage>
        <taxon>Bacteria</taxon>
        <taxon>Bacillati</taxon>
        <taxon>Actinomycetota</taxon>
        <taxon>Actinomycetes</taxon>
        <taxon>Micromonosporales</taxon>
        <taxon>Micromonosporaceae</taxon>
        <taxon>Paractinoplanes</taxon>
    </lineage>
</organism>
<proteinExistence type="predicted"/>
<dbReference type="Proteomes" id="UP000636960">
    <property type="component" value="Unassembled WGS sequence"/>
</dbReference>
<gene>
    <name evidence="1" type="ORF">Ari01nite_75850</name>
</gene>
<accession>A0A919K734</accession>
<name>A0A919K734_9ACTN</name>